<dbReference type="Proteomes" id="UP000002586">
    <property type="component" value="Chromosome"/>
</dbReference>
<dbReference type="CDD" id="cd00077">
    <property type="entry name" value="HDc"/>
    <property type="match status" value="1"/>
</dbReference>
<dbReference type="PANTHER" id="PTHR43155">
    <property type="entry name" value="CYCLIC DI-GMP PHOSPHODIESTERASE PA4108-RELATED"/>
    <property type="match status" value="1"/>
</dbReference>
<sequence length="746" mass="83072">MLQHITNANKTCALLVEQQSMDALLEQILVTVQDLSMADGATLYLMTESRDALEFAIMRTRSLGLAYGGTTGTPPPYPNLSLYANDKPTHHLIAVECAHRGVTLNIADAYKVDQLDFTGTRDFDEQNHYRTQSVLNIPLKGHHEEVVGVIQLINAQTPEGNCVPFSAEVQADVERFAAQTALLVATQRIMQKGVDSDGAELDFLTHINKLNEIGIALSSEKDTNRLLEKILLGSKELANADAGTLYRVNEAQDALKFEIIRTDSLNIAMGGTTGVDITFPNLPLYKEGKPNLQAIAAYAAIKGEAVNVPDAYQADGFDFSGARAFDKNTGYRTTSVLAVPMKNHENELIGVLQLINAKDHTGKIVPFGSEGQQLAESLASQAAIALTTQKLINDLKLLFEAFIQAIAGAIDDKSPYTGGHCHRVPVLAEMLGKATSDMDRGEFKDWTLNDEQMYELKIAAWLHDCGKVTTPTEVVDKGTKLETIYDRIHTVDTRFEVLKRDAKIRMLEGKLAALEKGDTETPFLLEERYHSLIEQYDDDREFIRKANIGGEFMAEEAQQRVRQIGQYRYLDADGEEQEFLSDNEVYNLNIPRGTITPEEREIINSHVVATIKMLSSIPFPKQMKDVPEIAGNHHETLIGTGYPNKLTKDRLSVQARIMAIADVFEALTARDRPYKDGKTLSQALKILGFMKKDQHIDPELFRIFIESKIYLEYAQLYLDPKQIDEVDHTKIPGYEPIPNDNDAQSA</sequence>
<dbReference type="InterPro" id="IPR029016">
    <property type="entry name" value="GAF-like_dom_sf"/>
</dbReference>
<protein>
    <submittedName>
        <fullName evidence="2">Metal dependent phosphohydrolase</fullName>
    </submittedName>
</protein>
<dbReference type="Gene3D" id="1.10.3210.10">
    <property type="entry name" value="Hypothetical protein af1432"/>
    <property type="match status" value="2"/>
</dbReference>
<dbReference type="Gene3D" id="3.30.450.40">
    <property type="match status" value="2"/>
</dbReference>
<feature type="domain" description="HD-GYP" evidence="1">
    <location>
        <begin position="506"/>
        <end position="719"/>
    </location>
</feature>
<dbReference type="SMART" id="SM00471">
    <property type="entry name" value="HDc"/>
    <property type="match status" value="1"/>
</dbReference>
<dbReference type="AlphaFoldDB" id="A0L8S2"/>
<dbReference type="eggNOG" id="COG2206">
    <property type="taxonomic scope" value="Bacteria"/>
</dbReference>
<dbReference type="SMART" id="SM00065">
    <property type="entry name" value="GAF"/>
    <property type="match status" value="2"/>
</dbReference>
<evidence type="ECO:0000259" key="1">
    <source>
        <dbReference type="PROSITE" id="PS51832"/>
    </source>
</evidence>
<dbReference type="HOGENOM" id="CLU_000445_92_13_5"/>
<dbReference type="InterPro" id="IPR003607">
    <property type="entry name" value="HD/PDEase_dom"/>
</dbReference>
<dbReference type="SUPFAM" id="SSF55781">
    <property type="entry name" value="GAF domain-like"/>
    <property type="match status" value="2"/>
</dbReference>
<dbReference type="eggNOG" id="COG2203">
    <property type="taxonomic scope" value="Bacteria"/>
</dbReference>
<organism evidence="2 3">
    <name type="scientific">Magnetococcus marinus (strain ATCC BAA-1437 / JCM 17883 / MC-1)</name>
    <dbReference type="NCBI Taxonomy" id="156889"/>
    <lineage>
        <taxon>Bacteria</taxon>
        <taxon>Pseudomonadati</taxon>
        <taxon>Pseudomonadota</taxon>
        <taxon>Magnetococcia</taxon>
        <taxon>Magnetococcales</taxon>
        <taxon>Magnetococcaceae</taxon>
        <taxon>Magnetococcus</taxon>
    </lineage>
</organism>
<keyword evidence="3" id="KW-1185">Reference proteome</keyword>
<dbReference type="PANTHER" id="PTHR43155:SF2">
    <property type="entry name" value="CYCLIC DI-GMP PHOSPHODIESTERASE PA4108"/>
    <property type="match status" value="1"/>
</dbReference>
<evidence type="ECO:0000313" key="2">
    <source>
        <dbReference type="EMBL" id="ABK44365.1"/>
    </source>
</evidence>
<dbReference type="STRING" id="156889.Mmc1_1857"/>
<dbReference type="GO" id="GO:0008081">
    <property type="term" value="F:phosphoric diester hydrolase activity"/>
    <property type="evidence" value="ECO:0007669"/>
    <property type="project" value="UniProtKB-ARBA"/>
</dbReference>
<dbReference type="EMBL" id="CP000471">
    <property type="protein sequence ID" value="ABK44365.1"/>
    <property type="molecule type" value="Genomic_DNA"/>
</dbReference>
<keyword evidence="2" id="KW-0378">Hydrolase</keyword>
<gene>
    <name evidence="2" type="ordered locus">Mmc1_1857</name>
</gene>
<dbReference type="SUPFAM" id="SSF109604">
    <property type="entry name" value="HD-domain/PDEase-like"/>
    <property type="match status" value="2"/>
</dbReference>
<proteinExistence type="predicted"/>
<name>A0L8S2_MAGMM</name>
<accession>A0L8S2</accession>
<dbReference type="PROSITE" id="PS51832">
    <property type="entry name" value="HD_GYP"/>
    <property type="match status" value="1"/>
</dbReference>
<reference evidence="3" key="1">
    <citation type="journal article" date="2009" name="Appl. Environ. Microbiol.">
        <title>Complete genome sequence of the chemolithoautotrophic marine magnetotactic coccus strain MC-1.</title>
        <authorList>
            <person name="Schubbe S."/>
            <person name="Williams T.J."/>
            <person name="Xie G."/>
            <person name="Kiss H.E."/>
            <person name="Brettin T.S."/>
            <person name="Martinez D."/>
            <person name="Ross C.A."/>
            <person name="Schuler D."/>
            <person name="Cox B.L."/>
            <person name="Nealson K.H."/>
            <person name="Bazylinski D.A."/>
        </authorList>
    </citation>
    <scope>NUCLEOTIDE SEQUENCE [LARGE SCALE GENOMIC DNA]</scope>
    <source>
        <strain evidence="3">ATCC BAA-1437 / JCM 17883 / MC-1</strain>
    </source>
</reference>
<dbReference type="Pfam" id="PF01590">
    <property type="entry name" value="GAF"/>
    <property type="match status" value="2"/>
</dbReference>
<dbReference type="Pfam" id="PF13487">
    <property type="entry name" value="HD_5"/>
    <property type="match status" value="1"/>
</dbReference>
<dbReference type="InterPro" id="IPR037522">
    <property type="entry name" value="HD_GYP_dom"/>
</dbReference>
<evidence type="ECO:0000313" key="3">
    <source>
        <dbReference type="Proteomes" id="UP000002586"/>
    </source>
</evidence>
<dbReference type="InterPro" id="IPR003018">
    <property type="entry name" value="GAF"/>
</dbReference>
<reference evidence="2 3" key="2">
    <citation type="journal article" date="2012" name="Int. J. Syst. Evol. Microbiol.">
        <title>Magnetococcus marinus gen. nov., sp. nov., a marine, magnetotactic bacterium that represents a novel lineage (Magnetococcaceae fam. nov.; Magnetococcales ord. nov.) at the base of the Alphaproteobacteria.</title>
        <authorList>
            <person name="Bazylinski D.A."/>
            <person name="Williams T.J."/>
            <person name="Lefevre C.T."/>
            <person name="Berg R.J."/>
            <person name="Zhang C.L."/>
            <person name="Bowser S.S."/>
            <person name="Dean A.J."/>
            <person name="Beveridge T.J."/>
        </authorList>
    </citation>
    <scope>NUCLEOTIDE SEQUENCE [LARGE SCALE GENOMIC DNA]</scope>
    <source>
        <strain evidence="3">ATCC BAA-1437 / JCM 17883 / MC-1</strain>
    </source>
</reference>
<dbReference type="KEGG" id="mgm:Mmc1_1857"/>